<dbReference type="PROSITE" id="PS51257">
    <property type="entry name" value="PROKAR_LIPOPROTEIN"/>
    <property type="match status" value="1"/>
</dbReference>
<accession>A0ABW9W6L7</accession>
<evidence type="ECO:0000313" key="3">
    <source>
        <dbReference type="Proteomes" id="UP000642144"/>
    </source>
</evidence>
<dbReference type="PIRSF" id="PIRSF016481">
    <property type="entry name" value="Pilus_assembly_PilP"/>
    <property type="match status" value="1"/>
</dbReference>
<keyword evidence="3" id="KW-1185">Reference proteome</keyword>
<dbReference type="EMBL" id="WWCT01000024">
    <property type="protein sequence ID" value="MYN29530.1"/>
    <property type="molecule type" value="Genomic_DNA"/>
</dbReference>
<proteinExistence type="predicted"/>
<dbReference type="Gene3D" id="2.30.30.830">
    <property type="match status" value="1"/>
</dbReference>
<keyword evidence="1" id="KW-0732">Signal</keyword>
<feature type="signal peptide" evidence="1">
    <location>
        <begin position="1"/>
        <end position="15"/>
    </location>
</feature>
<gene>
    <name evidence="2" type="ORF">GTP69_24315</name>
</gene>
<dbReference type="RefSeq" id="WP_161057296.1">
    <property type="nucleotide sequence ID" value="NZ_WWCT01000024.1"/>
</dbReference>
<dbReference type="Proteomes" id="UP000642144">
    <property type="component" value="Unassembled WGS sequence"/>
</dbReference>
<reference evidence="2 3" key="1">
    <citation type="submission" date="2019-12" db="EMBL/GenBank/DDBJ databases">
        <title>Novel species isolated from a subtropical stream in China.</title>
        <authorList>
            <person name="Lu H."/>
        </authorList>
    </citation>
    <scope>NUCLEOTIDE SEQUENCE [LARGE SCALE GENOMIC DNA]</scope>
    <source>
        <strain evidence="2 3">CY42W</strain>
    </source>
</reference>
<sequence length="179" mass="19795">MKTLLSILMAMLLLAGCGDSDVQEVRTWMKQVDAQTQVRVPPLAEPKVFVPFAYARKDDIDPFNPNKLLAELAKQAGTGGGSGIKPDMDRRKELLESYPLDTIKMVGTIEKKGVVHAVLQVDRAVHQVVVGQHLGENYGRITGISDNTVTIKEIVQDATGDWVERQSRLELQESKENAK</sequence>
<dbReference type="Pfam" id="PF04351">
    <property type="entry name" value="PilP"/>
    <property type="match status" value="1"/>
</dbReference>
<feature type="chain" id="PRO_5045971046" evidence="1">
    <location>
        <begin position="16"/>
        <end position="179"/>
    </location>
</feature>
<dbReference type="InterPro" id="IPR007446">
    <property type="entry name" value="PilP"/>
</dbReference>
<organism evidence="2 3">
    <name type="scientific">Duganella levis</name>
    <dbReference type="NCBI Taxonomy" id="2692169"/>
    <lineage>
        <taxon>Bacteria</taxon>
        <taxon>Pseudomonadati</taxon>
        <taxon>Pseudomonadota</taxon>
        <taxon>Betaproteobacteria</taxon>
        <taxon>Burkholderiales</taxon>
        <taxon>Oxalobacteraceae</taxon>
        <taxon>Telluria group</taxon>
        <taxon>Duganella</taxon>
    </lineage>
</organism>
<evidence type="ECO:0000313" key="2">
    <source>
        <dbReference type="EMBL" id="MYN29530.1"/>
    </source>
</evidence>
<evidence type="ECO:0000256" key="1">
    <source>
        <dbReference type="SAM" id="SignalP"/>
    </source>
</evidence>
<name>A0ABW9W6L7_9BURK</name>
<comment type="caution">
    <text evidence="2">The sequence shown here is derived from an EMBL/GenBank/DDBJ whole genome shotgun (WGS) entry which is preliminary data.</text>
</comment>
<protein>
    <submittedName>
        <fullName evidence="2">Pilus assembly protein PilP</fullName>
    </submittedName>
</protein>